<evidence type="ECO:0000256" key="1">
    <source>
        <dbReference type="SAM" id="MobiDB-lite"/>
    </source>
</evidence>
<evidence type="ECO:0000313" key="3">
    <source>
        <dbReference type="Proteomes" id="UP000095284"/>
    </source>
</evidence>
<dbReference type="Proteomes" id="UP000095284">
    <property type="component" value="Unplaced"/>
</dbReference>
<dbReference type="Proteomes" id="UP000582659">
    <property type="component" value="Unassembled WGS sequence"/>
</dbReference>
<sequence length="238" mass="26862">MSVGKKTADRRASKSPIIAVRLEAAAWDLVRDSGEARHFAATIRRFFSDRLMKVRRVRRPHGRSDCSLRRPSILNLLIAGRSVVHLKKAGKRPYQKVAHCCLGPTKLARRLIEPGSKVEITLGRPAAVLEQSRSTRASRPFEWRTGASKSAWDFANLLTVGWYGRFKVERAFCAFRCNSDESVRPNFGQRWKSSRSRLGSPSEFRNYPPRGTPIGKWDGSLVIGGNQGVLWNPYGRNE</sequence>
<dbReference type="WBParaSite" id="BXY_0056700.1">
    <property type="protein sequence ID" value="BXY_0056700.1"/>
    <property type="gene ID" value="BXY_0056700"/>
</dbReference>
<name>A0A1I7RIN5_BURXY</name>
<reference evidence="2" key="2">
    <citation type="submission" date="2020-09" db="EMBL/GenBank/DDBJ databases">
        <authorList>
            <person name="Kikuchi T."/>
        </authorList>
    </citation>
    <scope>NUCLEOTIDE SEQUENCE</scope>
    <source>
        <strain evidence="2">Ka4C1</strain>
    </source>
</reference>
<accession>A0A1I7RIN5</accession>
<reference evidence="5" key="1">
    <citation type="submission" date="2016-11" db="UniProtKB">
        <authorList>
            <consortium name="WormBaseParasite"/>
        </authorList>
    </citation>
    <scope>IDENTIFICATION</scope>
</reference>
<dbReference type="EMBL" id="CAJFCV020000004">
    <property type="protein sequence ID" value="CAG9118952.1"/>
    <property type="molecule type" value="Genomic_DNA"/>
</dbReference>
<evidence type="ECO:0000313" key="5">
    <source>
        <dbReference type="WBParaSite" id="BXY_0056700.1"/>
    </source>
</evidence>
<evidence type="ECO:0000313" key="4">
    <source>
        <dbReference type="Proteomes" id="UP000659654"/>
    </source>
</evidence>
<gene>
    <name evidence="2" type="ORF">BXYJ_LOCUS10408</name>
</gene>
<dbReference type="EMBL" id="CAJFDI010000004">
    <property type="protein sequence ID" value="CAD5228365.1"/>
    <property type="molecule type" value="Genomic_DNA"/>
</dbReference>
<dbReference type="AlphaFoldDB" id="A0A1I7RIN5"/>
<evidence type="ECO:0000313" key="2">
    <source>
        <dbReference type="EMBL" id="CAD5228365.1"/>
    </source>
</evidence>
<proteinExistence type="predicted"/>
<protein>
    <submittedName>
        <fullName evidence="2">(pine wood nematode) hypothetical protein</fullName>
    </submittedName>
</protein>
<keyword evidence="4" id="KW-1185">Reference proteome</keyword>
<dbReference type="Proteomes" id="UP000659654">
    <property type="component" value="Unassembled WGS sequence"/>
</dbReference>
<organism evidence="3 5">
    <name type="scientific">Bursaphelenchus xylophilus</name>
    <name type="common">Pinewood nematode worm</name>
    <name type="synonym">Aphelenchoides xylophilus</name>
    <dbReference type="NCBI Taxonomy" id="6326"/>
    <lineage>
        <taxon>Eukaryota</taxon>
        <taxon>Metazoa</taxon>
        <taxon>Ecdysozoa</taxon>
        <taxon>Nematoda</taxon>
        <taxon>Chromadorea</taxon>
        <taxon>Rhabditida</taxon>
        <taxon>Tylenchina</taxon>
        <taxon>Tylenchomorpha</taxon>
        <taxon>Aphelenchoidea</taxon>
        <taxon>Aphelenchoididae</taxon>
        <taxon>Bursaphelenchus</taxon>
    </lineage>
</organism>
<feature type="region of interest" description="Disordered" evidence="1">
    <location>
        <begin position="190"/>
        <end position="209"/>
    </location>
</feature>